<accession>A0AAD7C9N0</accession>
<keyword evidence="2" id="KW-1185">Reference proteome</keyword>
<evidence type="ECO:0000313" key="1">
    <source>
        <dbReference type="EMBL" id="KAJ7642882.1"/>
    </source>
</evidence>
<protein>
    <submittedName>
        <fullName evidence="1">Uncharacterized protein</fullName>
    </submittedName>
</protein>
<dbReference type="Proteomes" id="UP001221757">
    <property type="component" value="Unassembled WGS sequence"/>
</dbReference>
<dbReference type="PROSITE" id="PS51257">
    <property type="entry name" value="PROKAR_LIPOPROTEIN"/>
    <property type="match status" value="1"/>
</dbReference>
<dbReference type="EMBL" id="JARKIE010000412">
    <property type="protein sequence ID" value="KAJ7642882.1"/>
    <property type="molecule type" value="Genomic_DNA"/>
</dbReference>
<gene>
    <name evidence="1" type="ORF">B0H17DRAFT_1148686</name>
</gene>
<evidence type="ECO:0000313" key="2">
    <source>
        <dbReference type="Proteomes" id="UP001221757"/>
    </source>
</evidence>
<sequence length="496" mass="51796">MEDFRAQYVLLITSLTGLSCGGKSGVHSENGIPATGNRRHWRHLRSMTDAGNRNLGACFGRPDAGRVDLSVNGTKRYESGTRDEVVVANTVSQATPSESRDSRLEIKKSTCASVILGIFIRDLGGISASDIRTGAMVATGKTRNPELELCISRARDLYSEFVVHSGGQNTRRDSYLATTHSPRVSFRPKVLGRHEQVSELSCASGGVGVCIEKRDLHGEFAPGPLKRDLYCALHKIAQSSERLLRLIPHFTFTSLLAFSILEARRLLLSLPSILHRTFILTPGNMVAVHLLFVATVLAAAVSGHPLVERGPGVKIPVGSLLAASAVPVAKAGKASKASPAASAIAGTKTTAAAAATSASAAPNAAATDAILAAIASVAAAETAVSVASVSASSSASAAFAKNTAALTPGLDAEEEGNLAGNQAKLQLHAQAMLDDNQAIQAITATGTLTPDQQAQLAGLQVQLQLDTQSVLADQGNIAFIQNIPNNIPPSSRRRSL</sequence>
<dbReference type="AlphaFoldDB" id="A0AAD7C9N0"/>
<reference evidence="1" key="1">
    <citation type="submission" date="2023-03" db="EMBL/GenBank/DDBJ databases">
        <title>Massive genome expansion in bonnet fungi (Mycena s.s.) driven by repeated elements and novel gene families across ecological guilds.</title>
        <authorList>
            <consortium name="Lawrence Berkeley National Laboratory"/>
            <person name="Harder C.B."/>
            <person name="Miyauchi S."/>
            <person name="Viragh M."/>
            <person name="Kuo A."/>
            <person name="Thoen E."/>
            <person name="Andreopoulos B."/>
            <person name="Lu D."/>
            <person name="Skrede I."/>
            <person name="Drula E."/>
            <person name="Henrissat B."/>
            <person name="Morin E."/>
            <person name="Kohler A."/>
            <person name="Barry K."/>
            <person name="LaButti K."/>
            <person name="Morin E."/>
            <person name="Salamov A."/>
            <person name="Lipzen A."/>
            <person name="Mereny Z."/>
            <person name="Hegedus B."/>
            <person name="Baldrian P."/>
            <person name="Stursova M."/>
            <person name="Weitz H."/>
            <person name="Taylor A."/>
            <person name="Grigoriev I.V."/>
            <person name="Nagy L.G."/>
            <person name="Martin F."/>
            <person name="Kauserud H."/>
        </authorList>
    </citation>
    <scope>NUCLEOTIDE SEQUENCE</scope>
    <source>
        <strain evidence="1">CBHHK067</strain>
    </source>
</reference>
<comment type="caution">
    <text evidence="1">The sequence shown here is derived from an EMBL/GenBank/DDBJ whole genome shotgun (WGS) entry which is preliminary data.</text>
</comment>
<organism evidence="1 2">
    <name type="scientific">Mycena rosella</name>
    <name type="common">Pink bonnet</name>
    <name type="synonym">Agaricus rosellus</name>
    <dbReference type="NCBI Taxonomy" id="1033263"/>
    <lineage>
        <taxon>Eukaryota</taxon>
        <taxon>Fungi</taxon>
        <taxon>Dikarya</taxon>
        <taxon>Basidiomycota</taxon>
        <taxon>Agaricomycotina</taxon>
        <taxon>Agaricomycetes</taxon>
        <taxon>Agaricomycetidae</taxon>
        <taxon>Agaricales</taxon>
        <taxon>Marasmiineae</taxon>
        <taxon>Mycenaceae</taxon>
        <taxon>Mycena</taxon>
    </lineage>
</organism>
<proteinExistence type="predicted"/>
<name>A0AAD7C9N0_MYCRO</name>